<evidence type="ECO:0000259" key="1">
    <source>
        <dbReference type="Pfam" id="PF21530"/>
    </source>
</evidence>
<name>A0A6P7TWD0_9MOLL</name>
<protein>
    <submittedName>
        <fullName evidence="3">Uncharacterized protein LOC115227592</fullName>
    </submittedName>
</protein>
<evidence type="ECO:0000313" key="2">
    <source>
        <dbReference type="Proteomes" id="UP000515154"/>
    </source>
</evidence>
<dbReference type="Pfam" id="PF21530">
    <property type="entry name" value="Pif1_2B_dom"/>
    <property type="match status" value="1"/>
</dbReference>
<sequence length="172" mass="19749">MSKLLRGYSRTYQSCDTLYENETEFPPELINDLNSSGFPPYILVLKKHSSIMLLRNLDPAGGHCNGTRYMVVNLHNHLIEADVADGTHAGIRIMIPRIPLTTTEDYPFSFSRKQFPLKLAFERTNPKVRLKKQLEFTRQHLCSSMASAMLPTARSVRGTMSIYWLWTQSIRV</sequence>
<evidence type="ECO:0000313" key="3">
    <source>
        <dbReference type="RefSeq" id="XP_029654235.1"/>
    </source>
</evidence>
<dbReference type="RefSeq" id="XP_029654235.1">
    <property type="nucleotide sequence ID" value="XM_029798375.1"/>
</dbReference>
<feature type="domain" description="DNA helicase Pif1-like 2B" evidence="1">
    <location>
        <begin position="28"/>
        <end position="74"/>
    </location>
</feature>
<accession>A0A6P7TWD0</accession>
<proteinExistence type="predicted"/>
<dbReference type="InterPro" id="IPR049163">
    <property type="entry name" value="Pif1-like_2B_dom"/>
</dbReference>
<dbReference type="Proteomes" id="UP000515154">
    <property type="component" value="Unplaced"/>
</dbReference>
<reference evidence="3" key="1">
    <citation type="submission" date="2025-08" db="UniProtKB">
        <authorList>
            <consortium name="RefSeq"/>
        </authorList>
    </citation>
    <scope>IDENTIFICATION</scope>
</reference>
<keyword evidence="2" id="KW-1185">Reference proteome</keyword>
<dbReference type="PANTHER" id="PTHR10492">
    <property type="match status" value="1"/>
</dbReference>
<organism evidence="2 3">
    <name type="scientific">Octopus sinensis</name>
    <name type="common">East Asian common octopus</name>
    <dbReference type="NCBI Taxonomy" id="2607531"/>
    <lineage>
        <taxon>Eukaryota</taxon>
        <taxon>Metazoa</taxon>
        <taxon>Spiralia</taxon>
        <taxon>Lophotrochozoa</taxon>
        <taxon>Mollusca</taxon>
        <taxon>Cephalopoda</taxon>
        <taxon>Coleoidea</taxon>
        <taxon>Octopodiformes</taxon>
        <taxon>Octopoda</taxon>
        <taxon>Incirrata</taxon>
        <taxon>Octopodidae</taxon>
        <taxon>Octopus</taxon>
    </lineage>
</organism>
<dbReference type="PANTHER" id="PTHR10492:SF57">
    <property type="entry name" value="ATP-DEPENDENT DNA HELICASE"/>
    <property type="match status" value="1"/>
</dbReference>
<dbReference type="KEGG" id="osn:115227592"/>
<gene>
    <name evidence="3" type="primary">LOC115227592</name>
</gene>
<dbReference type="AlphaFoldDB" id="A0A6P7TWD0"/>